<protein>
    <submittedName>
        <fullName evidence="1">Uncharacterized protein</fullName>
    </submittedName>
</protein>
<dbReference type="RefSeq" id="WP_217839441.1">
    <property type="nucleotide sequence ID" value="NZ_CP077076.1"/>
</dbReference>
<gene>
    <name evidence="1" type="ORF">KSS94_18030</name>
</gene>
<dbReference type="Proteomes" id="UP001046350">
    <property type="component" value="Chromosome"/>
</dbReference>
<accession>A0ABX8N0L7</accession>
<organism evidence="1 2">
    <name type="scientific">Pseudomonas fakonensis</name>
    <dbReference type="NCBI Taxonomy" id="2842355"/>
    <lineage>
        <taxon>Bacteria</taxon>
        <taxon>Pseudomonadati</taxon>
        <taxon>Pseudomonadota</taxon>
        <taxon>Gammaproteobacteria</taxon>
        <taxon>Pseudomonadales</taxon>
        <taxon>Pseudomonadaceae</taxon>
        <taxon>Pseudomonas</taxon>
    </lineage>
</organism>
<name>A0ABX8N0L7_9PSED</name>
<evidence type="ECO:0000313" key="1">
    <source>
        <dbReference type="EMBL" id="QXH49834.1"/>
    </source>
</evidence>
<reference evidence="1" key="1">
    <citation type="journal article" date="2021" name="Microorganisms">
        <title>The Ever-Expanding Pseudomonas Genus: Description of 43 New Species and Partition of the Pseudomonas putida Group.</title>
        <authorList>
            <person name="Girard L."/>
            <person name="Lood C."/>
            <person name="Hofte M."/>
            <person name="Vandamme P."/>
            <person name="Rokni-Zadeh H."/>
            <person name="van Noort V."/>
            <person name="Lavigne R."/>
            <person name="De Mot R."/>
        </authorList>
    </citation>
    <scope>NUCLEOTIDE SEQUENCE</scope>
    <source>
        <strain evidence="1">COW40</strain>
    </source>
</reference>
<keyword evidence="2" id="KW-1185">Reference proteome</keyword>
<proteinExistence type="predicted"/>
<sequence length="233" mass="25704">MDLKKYRDAYVYPMVGLGGCLSAPRPLAFTTSHALEAHHARLLGSDQDEEVLMGYLSTLYWGHYSGTNGKHNPGRALAKVGAAVNGYLIQRNGQTYRAKGLADFGHNNAATVIREAKRLLVAHLYGQAISTLNALPQLGVAFASKVAAFLAPHTCAVIDSVIATKYPVYDFRLRGKYVSNAKSNFECYQHYCLTLIAQAQAQNALGQSAHWRDHDGTLYRWRAVDVERALYSQ</sequence>
<dbReference type="EMBL" id="CP077076">
    <property type="protein sequence ID" value="QXH49834.1"/>
    <property type="molecule type" value="Genomic_DNA"/>
</dbReference>
<evidence type="ECO:0000313" key="2">
    <source>
        <dbReference type="Proteomes" id="UP001046350"/>
    </source>
</evidence>
<dbReference type="PROSITE" id="PS51257">
    <property type="entry name" value="PROKAR_LIPOPROTEIN"/>
    <property type="match status" value="1"/>
</dbReference>